<dbReference type="InterPro" id="IPR033434">
    <property type="entry name" value="MucB/RseB_N"/>
</dbReference>
<proteinExistence type="inferred from homology"/>
<gene>
    <name evidence="7" type="ORF">ABS24_05195</name>
</gene>
<organism evidence="7 8">
    <name type="scientific">SAR92 bacterium BACL26 MAG-121220-bin70</name>
    <dbReference type="NCBI Taxonomy" id="1655626"/>
    <lineage>
        <taxon>Bacteria</taxon>
        <taxon>Pseudomonadati</taxon>
        <taxon>Pseudomonadota</taxon>
        <taxon>Gammaproteobacteria</taxon>
        <taxon>Cellvibrionales</taxon>
        <taxon>Porticoccaceae</taxon>
        <taxon>SAR92 clade</taxon>
    </lineage>
</organism>
<feature type="domain" description="MucB/RseB N-terminal" evidence="5">
    <location>
        <begin position="2"/>
        <end position="82"/>
    </location>
</feature>
<dbReference type="Gene3D" id="3.30.200.100">
    <property type="entry name" value="MucB/RseB, C-terminal domain"/>
    <property type="match status" value="1"/>
</dbReference>
<dbReference type="PANTHER" id="PTHR38782:SF1">
    <property type="entry name" value="SIGMA-E FACTOR REGULATORY PROTEIN RSEB"/>
    <property type="match status" value="1"/>
</dbReference>
<comment type="subcellular location">
    <subcellularLocation>
        <location evidence="1">Periplasm</location>
    </subcellularLocation>
</comment>
<evidence type="ECO:0008006" key="9">
    <source>
        <dbReference type="Google" id="ProtNLM"/>
    </source>
</evidence>
<evidence type="ECO:0000256" key="1">
    <source>
        <dbReference type="ARBA" id="ARBA00004418"/>
    </source>
</evidence>
<dbReference type="InterPro" id="IPR033436">
    <property type="entry name" value="MucB/RseB_C"/>
</dbReference>
<reference evidence="7 8" key="1">
    <citation type="submission" date="2015-10" db="EMBL/GenBank/DDBJ databases">
        <title>Metagenome-Assembled Genomes uncover a global brackish microbiome.</title>
        <authorList>
            <person name="Hugerth L.W."/>
            <person name="Larsson J."/>
            <person name="Alneberg J."/>
            <person name="Lindh M.V."/>
            <person name="Legrand C."/>
            <person name="Pinhassi J."/>
            <person name="Andersson A.F."/>
        </authorList>
    </citation>
    <scope>NUCLEOTIDE SEQUENCE [LARGE SCALE GENOMIC DNA]</scope>
    <source>
        <strain evidence="7">BACL26 MAG-121220-bin70</strain>
    </source>
</reference>
<evidence type="ECO:0000256" key="4">
    <source>
        <dbReference type="ARBA" id="ARBA00022764"/>
    </source>
</evidence>
<comment type="caution">
    <text evidence="7">The sequence shown here is derived from an EMBL/GenBank/DDBJ whole genome shotgun (WGS) entry which is preliminary data.</text>
</comment>
<evidence type="ECO:0000313" key="8">
    <source>
        <dbReference type="Proteomes" id="UP000051213"/>
    </source>
</evidence>
<dbReference type="GO" id="GO:0045152">
    <property type="term" value="F:antisigma factor binding"/>
    <property type="evidence" value="ECO:0007669"/>
    <property type="project" value="TreeGrafter"/>
</dbReference>
<dbReference type="GO" id="GO:0032885">
    <property type="term" value="P:regulation of polysaccharide biosynthetic process"/>
    <property type="evidence" value="ECO:0007669"/>
    <property type="project" value="TreeGrafter"/>
</dbReference>
<dbReference type="AlphaFoldDB" id="A0A0R2TV30"/>
<name>A0A0R2TV30_9GAMM</name>
<sequence>MQLKRSYSIEIAGSARIAGREATLLMLRPNDAWRYGYVVAIDKKSGLMLQSVLLSLSGKPMERFQFVEISVGGDLDSVEIPSGSYNLGVNERADCEISDSPLKQDAPKWQTGWLPTGFVMTGSQLDRDGDQYSMVFSDGLAVLTVFVESVETSIKVPPFLAKSGATVALVSKVLVDGSFITVSVVGEIPGDTAKRIAESLTPLPDLGKTP</sequence>
<evidence type="ECO:0000259" key="5">
    <source>
        <dbReference type="Pfam" id="PF03888"/>
    </source>
</evidence>
<evidence type="ECO:0000256" key="3">
    <source>
        <dbReference type="ARBA" id="ARBA00022729"/>
    </source>
</evidence>
<evidence type="ECO:0000313" key="7">
    <source>
        <dbReference type="EMBL" id="KRO91063.1"/>
    </source>
</evidence>
<feature type="domain" description="MucB/RseB C-terminal" evidence="6">
    <location>
        <begin position="104"/>
        <end position="200"/>
    </location>
</feature>
<accession>A0A0R2TV30</accession>
<dbReference type="EMBL" id="LICA01000628">
    <property type="protein sequence ID" value="KRO91063.1"/>
    <property type="molecule type" value="Genomic_DNA"/>
</dbReference>
<evidence type="ECO:0000256" key="2">
    <source>
        <dbReference type="ARBA" id="ARBA00008150"/>
    </source>
</evidence>
<dbReference type="PANTHER" id="PTHR38782">
    <property type="match status" value="1"/>
</dbReference>
<keyword evidence="3" id="KW-0732">Signal</keyword>
<evidence type="ECO:0000259" key="6">
    <source>
        <dbReference type="Pfam" id="PF17188"/>
    </source>
</evidence>
<dbReference type="InterPro" id="IPR038484">
    <property type="entry name" value="MucB/RseB_C_sf"/>
</dbReference>
<dbReference type="Pfam" id="PF17188">
    <property type="entry name" value="MucB_RseB_C"/>
    <property type="match status" value="1"/>
</dbReference>
<dbReference type="Gene3D" id="2.50.20.10">
    <property type="entry name" value="Lipoprotein localisation LolA/LolB/LppX"/>
    <property type="match status" value="1"/>
</dbReference>
<dbReference type="Proteomes" id="UP000051213">
    <property type="component" value="Unassembled WGS sequence"/>
</dbReference>
<comment type="similarity">
    <text evidence="2">Belongs to the RseB family.</text>
</comment>
<dbReference type="InterPro" id="IPR005588">
    <property type="entry name" value="MucB_RseB"/>
</dbReference>
<protein>
    <recommendedName>
        <fullName evidence="9">MucB/RseB C-terminal domain-containing protein</fullName>
    </recommendedName>
</protein>
<dbReference type="CDD" id="cd16327">
    <property type="entry name" value="RseB"/>
    <property type="match status" value="1"/>
</dbReference>
<keyword evidence="4" id="KW-0574">Periplasm</keyword>
<dbReference type="Pfam" id="PF03888">
    <property type="entry name" value="MucB_RseB"/>
    <property type="match status" value="1"/>
</dbReference>
<dbReference type="GO" id="GO:0030288">
    <property type="term" value="C:outer membrane-bounded periplasmic space"/>
    <property type="evidence" value="ECO:0007669"/>
    <property type="project" value="TreeGrafter"/>
</dbReference>